<dbReference type="RefSeq" id="WP_281756444.1">
    <property type="nucleotide sequence ID" value="NZ_BRVP01000032.1"/>
</dbReference>
<keyword evidence="1" id="KW-0732">Signal</keyword>
<organism evidence="3 4">
    <name type="scientific">Neptunitalea chrysea</name>
    <dbReference type="NCBI Taxonomy" id="1647581"/>
    <lineage>
        <taxon>Bacteria</taxon>
        <taxon>Pseudomonadati</taxon>
        <taxon>Bacteroidota</taxon>
        <taxon>Flavobacteriia</taxon>
        <taxon>Flavobacteriales</taxon>
        <taxon>Flavobacteriaceae</taxon>
        <taxon>Neptunitalea</taxon>
    </lineage>
</organism>
<evidence type="ECO:0000313" key="3">
    <source>
        <dbReference type="EMBL" id="GLB54066.1"/>
    </source>
</evidence>
<protein>
    <submittedName>
        <fullName evidence="3">3-phytase</fullName>
    </submittedName>
</protein>
<evidence type="ECO:0000259" key="2">
    <source>
        <dbReference type="Pfam" id="PF13449"/>
    </source>
</evidence>
<name>A0A9W6EWB2_9FLAO</name>
<dbReference type="Pfam" id="PF13449">
    <property type="entry name" value="Phytase-like"/>
    <property type="match status" value="1"/>
</dbReference>
<reference evidence="3" key="1">
    <citation type="submission" date="2022-07" db="EMBL/GenBank/DDBJ databases">
        <title>Taxonomy of Novel Oxalotrophic and Methylotrophic Bacteria.</title>
        <authorList>
            <person name="Sahin N."/>
            <person name="Tani A."/>
        </authorList>
    </citation>
    <scope>NUCLEOTIDE SEQUENCE</scope>
    <source>
        <strain evidence="3">AM327</strain>
    </source>
</reference>
<dbReference type="PANTHER" id="PTHR37957:SF1">
    <property type="entry name" value="PHYTASE-LIKE DOMAIN-CONTAINING PROTEIN"/>
    <property type="match status" value="1"/>
</dbReference>
<evidence type="ECO:0000256" key="1">
    <source>
        <dbReference type="SAM" id="SignalP"/>
    </source>
</evidence>
<evidence type="ECO:0000313" key="4">
    <source>
        <dbReference type="Proteomes" id="UP001143545"/>
    </source>
</evidence>
<keyword evidence="4" id="KW-1185">Reference proteome</keyword>
<gene>
    <name evidence="3" type="ORF">NBRC110019_31070</name>
</gene>
<proteinExistence type="predicted"/>
<dbReference type="Proteomes" id="UP001143545">
    <property type="component" value="Unassembled WGS sequence"/>
</dbReference>
<dbReference type="PANTHER" id="PTHR37957">
    <property type="entry name" value="BLR7070 PROTEIN"/>
    <property type="match status" value="1"/>
</dbReference>
<dbReference type="EMBL" id="BRVP01000032">
    <property type="protein sequence ID" value="GLB54066.1"/>
    <property type="molecule type" value="Genomic_DNA"/>
</dbReference>
<dbReference type="PROSITE" id="PS51257">
    <property type="entry name" value="PROKAR_LIPOPROTEIN"/>
    <property type="match status" value="1"/>
</dbReference>
<dbReference type="AlphaFoldDB" id="A0A9W6EWB2"/>
<comment type="caution">
    <text evidence="3">The sequence shown here is derived from an EMBL/GenBank/DDBJ whole genome shotgun (WGS) entry which is preliminary data.</text>
</comment>
<feature type="signal peptide" evidence="1">
    <location>
        <begin position="1"/>
        <end position="18"/>
    </location>
</feature>
<accession>A0A9W6EWB2</accession>
<dbReference type="InterPro" id="IPR027372">
    <property type="entry name" value="Phytase-like_dom"/>
</dbReference>
<feature type="chain" id="PRO_5040979004" evidence="1">
    <location>
        <begin position="19"/>
        <end position="364"/>
    </location>
</feature>
<sequence length="364" mass="41088">MKKLGIFLILGIFLTSCATTNKIQNDSVNVRFLDEYVISDTLTQSNTLVGGLSGIDYNNKTYNLIVDTAKDARYYNVSISINHETIDTVIFNSTTFINKEADFFKTHPLDPESIRFIDNNEVIITSEGSINNKKDPSVFIIDSKGNYTNSLKLPSYFSATGKQRPRHNGVFEGLTKSFDNKGYWVTTELPLTNDGAKPKLFPTRSYVRVTYFDKETLEPSKQFTYKLDGISKIPWMYFAVNGVTEILEYKKDHFLVLERAYSAGHGSHSNTVKLFDVDASNTTNTLETKRLKKSKVITSKKKLIFDFKSIKNQLTDGIVDNIEGMCFGPVLPNGNQSLILVSDNNFNSFGKQLSQIILMEIKTQ</sequence>
<feature type="domain" description="Phytase-like" evidence="2">
    <location>
        <begin position="48"/>
        <end position="346"/>
    </location>
</feature>